<dbReference type="InterPro" id="IPR036526">
    <property type="entry name" value="C-N_Hydrolase_sf"/>
</dbReference>
<dbReference type="InterPro" id="IPR039703">
    <property type="entry name" value="Nta1"/>
</dbReference>
<dbReference type="InterPro" id="IPR003010">
    <property type="entry name" value="C-N_Hydrolase"/>
</dbReference>
<sequence>MRIACLQLNPVIGKIQSNITKANQIIEKSLQQLDRPFDLLILPELALTGYNYKSREHIEPYLEPTENGPTSRWAAEISRKYKCFTLVGYPEWNAEHKAIYNSAILTSPSGSTIHHYRKTHLYESDVTWGCSESPDKAFNGFEFVLNKDFYTDNAPPSASIKAQVGICMDLNPYKFEAPFNAFEFSGACFRNQAKLILCPMAWLSQKSPSIAEESGKSDVDAVPIVQDDEKSIRYDLLYKKELDVREQQKTEISTVDYWILRFLPFLKHPMVEVTRYYNKVTLVCCNRTGQEDNVLYGGSSSIIQFDSNAANSTPTGTENKSVTLLGSLGVAQEGILVRDVEIVLRDRI</sequence>
<dbReference type="EMBL" id="OZ004253">
    <property type="protein sequence ID" value="CAK7893484.1"/>
    <property type="molecule type" value="Genomic_DNA"/>
</dbReference>
<evidence type="ECO:0000313" key="2">
    <source>
        <dbReference type="EMBL" id="CAK7893484.1"/>
    </source>
</evidence>
<dbReference type="PANTHER" id="PTHR11750:SF26">
    <property type="entry name" value="PROTEIN N-TERMINAL AMIDASE"/>
    <property type="match status" value="1"/>
</dbReference>
<dbReference type="PANTHER" id="PTHR11750">
    <property type="entry name" value="PROTEIN N-TERMINAL AMIDASE"/>
    <property type="match status" value="1"/>
</dbReference>
<dbReference type="PROSITE" id="PS50263">
    <property type="entry name" value="CN_HYDROLASE"/>
    <property type="match status" value="1"/>
</dbReference>
<feature type="domain" description="CN hydrolase" evidence="1">
    <location>
        <begin position="1"/>
        <end position="344"/>
    </location>
</feature>
<evidence type="ECO:0000313" key="3">
    <source>
        <dbReference type="Proteomes" id="UP001497600"/>
    </source>
</evidence>
<organism evidence="2 3">
    <name type="scientific">[Candida] anglica</name>
    <dbReference type="NCBI Taxonomy" id="148631"/>
    <lineage>
        <taxon>Eukaryota</taxon>
        <taxon>Fungi</taxon>
        <taxon>Dikarya</taxon>
        <taxon>Ascomycota</taxon>
        <taxon>Saccharomycotina</taxon>
        <taxon>Pichiomycetes</taxon>
        <taxon>Debaryomycetaceae</taxon>
        <taxon>Kurtzmaniella</taxon>
    </lineage>
</organism>
<dbReference type="Proteomes" id="UP001497600">
    <property type="component" value="Chromosome A"/>
</dbReference>
<protein>
    <submittedName>
        <fullName evidence="2">Protein N-terminal amidase</fullName>
    </submittedName>
</protein>
<proteinExistence type="predicted"/>
<dbReference type="Pfam" id="PF00795">
    <property type="entry name" value="CN_hydrolase"/>
    <property type="match status" value="1"/>
</dbReference>
<accession>A0ABP0E6J8</accession>
<keyword evidence="3" id="KW-1185">Reference proteome</keyword>
<name>A0ABP0E6J8_9ASCO</name>
<dbReference type="Gene3D" id="3.60.110.10">
    <property type="entry name" value="Carbon-nitrogen hydrolase"/>
    <property type="match status" value="1"/>
</dbReference>
<dbReference type="SUPFAM" id="SSF56317">
    <property type="entry name" value="Carbon-nitrogen hydrolase"/>
    <property type="match status" value="1"/>
</dbReference>
<gene>
    <name evidence="2" type="primary">NTA1</name>
    <name evidence="2" type="ORF">CAAN4_A07492</name>
</gene>
<reference evidence="2 3" key="1">
    <citation type="submission" date="2024-01" db="EMBL/GenBank/DDBJ databases">
        <authorList>
            <consortium name="Genoscope - CEA"/>
            <person name="William W."/>
        </authorList>
    </citation>
    <scope>NUCLEOTIDE SEQUENCE [LARGE SCALE GENOMIC DNA]</scope>
    <source>
        <strain evidence="2 3">29B2s-10</strain>
    </source>
</reference>
<evidence type="ECO:0000259" key="1">
    <source>
        <dbReference type="PROSITE" id="PS50263"/>
    </source>
</evidence>